<dbReference type="EMBL" id="FOAF01000006">
    <property type="protein sequence ID" value="SEM03431.1"/>
    <property type="molecule type" value="Genomic_DNA"/>
</dbReference>
<sequence length="269" mass="29567">MRHGKKINHLGRTDSHRKALLSNMAVSLIKHKRITTTLAKARALRSYVEPLITKSKNDTTHSRRTVFSYVKDKEAVTILFREISEKVANRPGGYTRIVKLANRAGDNAEVALIELVDYNEIYAKGEAKVEKKTTRRRSGKKKTEAIAVEATDKVEADKVETDKVETKAKASGTKKAAKGDDLTIIEGVGPKIAEVFVAAGVVSFSDVAAKTAEELKAILSEAGDQFNTAVTDTWPEQAKLAADGKLDELKKWQDELDGGKEADEETKED</sequence>
<evidence type="ECO:0000256" key="1">
    <source>
        <dbReference type="ARBA" id="ARBA00008777"/>
    </source>
</evidence>
<dbReference type="PROSITE" id="PS01167">
    <property type="entry name" value="RIBOSOMAL_L17"/>
    <property type="match status" value="1"/>
</dbReference>
<keyword evidence="3 4" id="KW-0687">Ribonucleoprotein</keyword>
<name>A0A1H7V2E4_OLID1</name>
<comment type="similarity">
    <text evidence="1 4 5">Belongs to the bacterial ribosomal protein bL17 family.</text>
</comment>
<dbReference type="AlphaFoldDB" id="A0A1H7V2E4"/>
<dbReference type="InterPro" id="IPR036373">
    <property type="entry name" value="Ribosomal_bL17_sf"/>
</dbReference>
<proteinExistence type="inferred from homology"/>
<dbReference type="Gene3D" id="1.10.150.20">
    <property type="entry name" value="5' to 3' exonuclease, C-terminal subdomain"/>
    <property type="match status" value="1"/>
</dbReference>
<dbReference type="STRING" id="407022.SAMN05661044_04066"/>
<dbReference type="PANTHER" id="PTHR14413:SF16">
    <property type="entry name" value="LARGE RIBOSOMAL SUBUNIT PROTEIN BL17M"/>
    <property type="match status" value="1"/>
</dbReference>
<evidence type="ECO:0000256" key="2">
    <source>
        <dbReference type="ARBA" id="ARBA00022980"/>
    </source>
</evidence>
<dbReference type="SUPFAM" id="SSF64263">
    <property type="entry name" value="Prokaryotic ribosomal protein L17"/>
    <property type="match status" value="1"/>
</dbReference>
<evidence type="ECO:0000313" key="7">
    <source>
        <dbReference type="Proteomes" id="UP000199421"/>
    </source>
</evidence>
<dbReference type="OrthoDB" id="9809073at2"/>
<dbReference type="GO" id="GO:0006412">
    <property type="term" value="P:translation"/>
    <property type="evidence" value="ECO:0007669"/>
    <property type="project" value="UniProtKB-UniRule"/>
</dbReference>
<dbReference type="InterPro" id="IPR047859">
    <property type="entry name" value="Ribosomal_bL17_CS"/>
</dbReference>
<dbReference type="PANTHER" id="PTHR14413">
    <property type="entry name" value="RIBOSOMAL PROTEIN L17"/>
    <property type="match status" value="1"/>
</dbReference>
<evidence type="ECO:0000256" key="3">
    <source>
        <dbReference type="ARBA" id="ARBA00023274"/>
    </source>
</evidence>
<dbReference type="HAMAP" id="MF_01368">
    <property type="entry name" value="Ribosomal_bL17"/>
    <property type="match status" value="1"/>
</dbReference>
<dbReference type="FunFam" id="3.90.1030.10:FF:000006">
    <property type="entry name" value="50S ribosomal protein L17"/>
    <property type="match status" value="1"/>
</dbReference>
<dbReference type="Proteomes" id="UP000199421">
    <property type="component" value="Unassembled WGS sequence"/>
</dbReference>
<keyword evidence="7" id="KW-1185">Reference proteome</keyword>
<dbReference type="InterPro" id="IPR000456">
    <property type="entry name" value="Ribosomal_bL17"/>
</dbReference>
<comment type="subunit">
    <text evidence="4">Part of the 50S ribosomal subunit. Contacts protein L32.</text>
</comment>
<dbReference type="NCBIfam" id="TIGR00059">
    <property type="entry name" value="L17"/>
    <property type="match status" value="1"/>
</dbReference>
<evidence type="ECO:0000313" key="6">
    <source>
        <dbReference type="EMBL" id="SEM03431.1"/>
    </source>
</evidence>
<accession>A0A1H7V2E4</accession>
<dbReference type="GO" id="GO:0003735">
    <property type="term" value="F:structural constituent of ribosome"/>
    <property type="evidence" value="ECO:0007669"/>
    <property type="project" value="InterPro"/>
</dbReference>
<evidence type="ECO:0000256" key="4">
    <source>
        <dbReference type="HAMAP-Rule" id="MF_01368"/>
    </source>
</evidence>
<keyword evidence="2 4" id="KW-0689">Ribosomal protein</keyword>
<protein>
    <recommendedName>
        <fullName evidence="4">Large ribosomal subunit protein bL17</fullName>
    </recommendedName>
</protein>
<evidence type="ECO:0000256" key="5">
    <source>
        <dbReference type="RuleBase" id="RU000660"/>
    </source>
</evidence>
<dbReference type="Gene3D" id="3.90.1030.10">
    <property type="entry name" value="Ribosomal protein L17"/>
    <property type="match status" value="1"/>
</dbReference>
<organism evidence="6 7">
    <name type="scientific">Olivibacter domesticus</name>
    <name type="common">Pseudosphingobacterium domesticum</name>
    <dbReference type="NCBI Taxonomy" id="407022"/>
    <lineage>
        <taxon>Bacteria</taxon>
        <taxon>Pseudomonadati</taxon>
        <taxon>Bacteroidota</taxon>
        <taxon>Sphingobacteriia</taxon>
        <taxon>Sphingobacteriales</taxon>
        <taxon>Sphingobacteriaceae</taxon>
        <taxon>Olivibacter</taxon>
    </lineage>
</organism>
<gene>
    <name evidence="4" type="primary">rplQ</name>
    <name evidence="6" type="ORF">SAMN05661044_04066</name>
</gene>
<reference evidence="7" key="1">
    <citation type="submission" date="2016-10" db="EMBL/GenBank/DDBJ databases">
        <authorList>
            <person name="Varghese N."/>
            <person name="Submissions S."/>
        </authorList>
    </citation>
    <scope>NUCLEOTIDE SEQUENCE [LARGE SCALE GENOMIC DNA]</scope>
    <source>
        <strain evidence="7">DSM 18733</strain>
    </source>
</reference>
<dbReference type="Pfam" id="PF01196">
    <property type="entry name" value="Ribosomal_L17"/>
    <property type="match status" value="1"/>
</dbReference>
<dbReference type="GO" id="GO:0022625">
    <property type="term" value="C:cytosolic large ribosomal subunit"/>
    <property type="evidence" value="ECO:0007669"/>
    <property type="project" value="TreeGrafter"/>
</dbReference>